<evidence type="ECO:0000256" key="6">
    <source>
        <dbReference type="ARBA" id="ARBA00022741"/>
    </source>
</evidence>
<dbReference type="GO" id="GO:0005886">
    <property type="term" value="C:plasma membrane"/>
    <property type="evidence" value="ECO:0007669"/>
    <property type="project" value="UniProtKB-SubCell"/>
</dbReference>
<dbReference type="Pfam" id="PF00702">
    <property type="entry name" value="Hydrolase"/>
    <property type="match status" value="1"/>
</dbReference>
<dbReference type="SFLD" id="SFLDG00002">
    <property type="entry name" value="C1.7:_P-type_atpase_like"/>
    <property type="match status" value="1"/>
</dbReference>
<evidence type="ECO:0000256" key="5">
    <source>
        <dbReference type="ARBA" id="ARBA00022723"/>
    </source>
</evidence>
<dbReference type="SUPFAM" id="SSF55008">
    <property type="entry name" value="HMA, heavy metal-associated domain"/>
    <property type="match status" value="1"/>
</dbReference>
<evidence type="ECO:0000256" key="10">
    <source>
        <dbReference type="ARBA" id="ARBA00023136"/>
    </source>
</evidence>
<comment type="similarity">
    <text evidence="2">Belongs to the cation transport ATPase (P-type) (TC 3.A.3) family. Type IB subfamily.</text>
</comment>
<dbReference type="SFLD" id="SFLDF00027">
    <property type="entry name" value="p-type_atpase"/>
    <property type="match status" value="1"/>
</dbReference>
<feature type="transmembrane region" description="Helical" evidence="12">
    <location>
        <begin position="153"/>
        <end position="174"/>
    </location>
</feature>
<protein>
    <submittedName>
        <fullName evidence="14">Copper-exporting P-type ATPase A</fullName>
        <ecNumber evidence="14">3.6.3.54</ecNumber>
    </submittedName>
</protein>
<dbReference type="InterPro" id="IPR023214">
    <property type="entry name" value="HAD_sf"/>
</dbReference>
<accession>A0A1J5R246</accession>
<dbReference type="PANTHER" id="PTHR43520:SF8">
    <property type="entry name" value="P-TYPE CU(+) TRANSPORTER"/>
    <property type="match status" value="1"/>
</dbReference>
<dbReference type="PROSITE" id="PS00154">
    <property type="entry name" value="ATPASE_E1_E2"/>
    <property type="match status" value="1"/>
</dbReference>
<comment type="caution">
    <text evidence="14">The sequence shown here is derived from an EMBL/GenBank/DDBJ whole genome shotgun (WGS) entry which is preliminary data.</text>
</comment>
<dbReference type="InterPro" id="IPR023298">
    <property type="entry name" value="ATPase_P-typ_TM_dom_sf"/>
</dbReference>
<feature type="transmembrane region" description="Helical" evidence="12">
    <location>
        <begin position="399"/>
        <end position="418"/>
    </location>
</feature>
<reference evidence="14" key="1">
    <citation type="submission" date="2016-10" db="EMBL/GenBank/DDBJ databases">
        <title>Sequence of Gallionella enrichment culture.</title>
        <authorList>
            <person name="Poehlein A."/>
            <person name="Muehling M."/>
            <person name="Daniel R."/>
        </authorList>
    </citation>
    <scope>NUCLEOTIDE SEQUENCE</scope>
</reference>
<dbReference type="NCBIfam" id="TIGR01511">
    <property type="entry name" value="ATPase-IB1_Cu"/>
    <property type="match status" value="1"/>
</dbReference>
<dbReference type="EC" id="3.6.3.54" evidence="14"/>
<sequence>MKATVIDVRDLLSPLSARGVEKQLARMPGIKQVDVNNVSGSARVVYDETVMGLNAIKAKVRECGHHCGGELVPKHLCEQEHPPSEAQVKADPAKPTPVSATPPAQHHQHTGHAGHAQTAQAAEHADMASMGHEIGHGAGMDMQAMARDMRNRFFIALAFALPVFLYTSMGMAFLKLEPPFGMDRNIFLFLLASGAVIYPGWPFYVAAFRAVRNGVTNMAVLVFLSVGTGYFFSVGATFFFAGEQFYEASSVLLVFILLGHWLEMRARAGASDAIRALMDLAPPKATVLREGREVELPTAELIVGDTVIIRPGNKIPVDGEVIEGESQVDESMLTGESMPVKKVSGASVIGATINKSGSFKYRATKVGADTALAQIVKLVQTAQSSKAPGQRLADRAAQWLVLAAIVTGLATFAGWFWWIGQPLLFAMTLTITVFVIACPDALGLATPMAIMVGTGLGAMNGILFKNAAALEEATKLNVIIFDKTGTLTLGQPEVVDLATAAGTDVDAMLALAAAVEQGSEHPLAQAILKRAAAMPTQPSSGFTNIDGMGAKAEVEGRTVLLGNRKLMEAEQVDMNSLVAKADEMQGAGRTVIHVAHGGKLLGLIAIADALRPTSKDTIQALQRRGVKVAMLTGDNHATAERIGRELGIDIVLADVLPGQKAEKVKELQAQGNKVGMVGDGINDAPALTQADVGFAIGAGTDVAMESADVVLMKSDPFDVVGALELSRATLRKMHQNLGWAVGYNVIAFPLAAGVFYPFTLSPEIAALAMSGSSALVAVNALMLKRTRLAGIRPSGGSAQR</sequence>
<evidence type="ECO:0000256" key="11">
    <source>
        <dbReference type="SAM" id="MobiDB-lite"/>
    </source>
</evidence>
<gene>
    <name evidence="14" type="primary">copA_17</name>
    <name evidence="14" type="ORF">GALL_280710</name>
</gene>
<evidence type="ECO:0000313" key="14">
    <source>
        <dbReference type="EMBL" id="OIQ90024.1"/>
    </source>
</evidence>
<dbReference type="NCBIfam" id="TIGR01525">
    <property type="entry name" value="ATPase-IB_hvy"/>
    <property type="match status" value="1"/>
</dbReference>
<dbReference type="SUPFAM" id="SSF81665">
    <property type="entry name" value="Calcium ATPase, transmembrane domain M"/>
    <property type="match status" value="1"/>
</dbReference>
<dbReference type="FunFam" id="2.70.150.10:FF:000020">
    <property type="entry name" value="Copper-exporting P-type ATPase A"/>
    <property type="match status" value="1"/>
</dbReference>
<keyword evidence="6" id="KW-0547">Nucleotide-binding</keyword>
<dbReference type="PANTHER" id="PTHR43520">
    <property type="entry name" value="ATP7, ISOFORM B"/>
    <property type="match status" value="1"/>
</dbReference>
<comment type="subcellular location">
    <subcellularLocation>
        <location evidence="1">Cell membrane</location>
        <topology evidence="1">Multi-pass membrane protein</topology>
    </subcellularLocation>
</comment>
<keyword evidence="5" id="KW-0479">Metal-binding</keyword>
<dbReference type="InterPro" id="IPR008250">
    <property type="entry name" value="ATPase_P-typ_transduc_dom_A_sf"/>
</dbReference>
<keyword evidence="8" id="KW-1278">Translocase</keyword>
<dbReference type="PRINTS" id="PR00120">
    <property type="entry name" value="HATPASE"/>
</dbReference>
<evidence type="ECO:0000256" key="7">
    <source>
        <dbReference type="ARBA" id="ARBA00022840"/>
    </source>
</evidence>
<dbReference type="GO" id="GO:0055070">
    <property type="term" value="P:copper ion homeostasis"/>
    <property type="evidence" value="ECO:0007669"/>
    <property type="project" value="TreeGrafter"/>
</dbReference>
<feature type="transmembrane region" description="Helical" evidence="12">
    <location>
        <begin position="424"/>
        <end position="445"/>
    </location>
</feature>
<evidence type="ECO:0000256" key="3">
    <source>
        <dbReference type="ARBA" id="ARBA00022475"/>
    </source>
</evidence>
<feature type="transmembrane region" description="Helical" evidence="12">
    <location>
        <begin position="186"/>
        <end position="207"/>
    </location>
</feature>
<keyword evidence="9 12" id="KW-1133">Transmembrane helix</keyword>
<dbReference type="InterPro" id="IPR006121">
    <property type="entry name" value="HMA_dom"/>
</dbReference>
<dbReference type="InterPro" id="IPR027256">
    <property type="entry name" value="P-typ_ATPase_IB"/>
</dbReference>
<dbReference type="AlphaFoldDB" id="A0A1J5R246"/>
<dbReference type="Pfam" id="PF00122">
    <property type="entry name" value="E1-E2_ATPase"/>
    <property type="match status" value="1"/>
</dbReference>
<evidence type="ECO:0000259" key="13">
    <source>
        <dbReference type="PROSITE" id="PS50846"/>
    </source>
</evidence>
<dbReference type="Gene3D" id="3.30.70.100">
    <property type="match status" value="1"/>
</dbReference>
<dbReference type="PRINTS" id="PR00119">
    <property type="entry name" value="CATATPASE"/>
</dbReference>
<keyword evidence="3" id="KW-1003">Cell membrane</keyword>
<dbReference type="GO" id="GO:0043682">
    <property type="term" value="F:P-type divalent copper transporter activity"/>
    <property type="evidence" value="ECO:0007669"/>
    <property type="project" value="TreeGrafter"/>
</dbReference>
<dbReference type="Pfam" id="PF00403">
    <property type="entry name" value="HMA"/>
    <property type="match status" value="1"/>
</dbReference>
<proteinExistence type="inferred from homology"/>
<dbReference type="SFLD" id="SFLDS00003">
    <property type="entry name" value="Haloacid_Dehalogenase"/>
    <property type="match status" value="1"/>
</dbReference>
<dbReference type="Gene3D" id="2.70.150.10">
    <property type="entry name" value="Calcium-transporting ATPase, cytoplasmic transduction domain A"/>
    <property type="match status" value="1"/>
</dbReference>
<dbReference type="InterPro" id="IPR001757">
    <property type="entry name" value="P_typ_ATPase"/>
</dbReference>
<feature type="transmembrane region" description="Helical" evidence="12">
    <location>
        <begin position="764"/>
        <end position="783"/>
    </location>
</feature>
<evidence type="ECO:0000256" key="1">
    <source>
        <dbReference type="ARBA" id="ARBA00004651"/>
    </source>
</evidence>
<evidence type="ECO:0000256" key="12">
    <source>
        <dbReference type="SAM" id="Phobius"/>
    </source>
</evidence>
<feature type="transmembrane region" description="Helical" evidence="12">
    <location>
        <begin position="737"/>
        <end position="758"/>
    </location>
</feature>
<keyword evidence="7" id="KW-0067">ATP-binding</keyword>
<evidence type="ECO:0000256" key="9">
    <source>
        <dbReference type="ARBA" id="ARBA00022989"/>
    </source>
</evidence>
<name>A0A1J5R246_9ZZZZ</name>
<organism evidence="14">
    <name type="scientific">mine drainage metagenome</name>
    <dbReference type="NCBI Taxonomy" id="410659"/>
    <lineage>
        <taxon>unclassified sequences</taxon>
        <taxon>metagenomes</taxon>
        <taxon>ecological metagenomes</taxon>
    </lineage>
</organism>
<dbReference type="NCBIfam" id="TIGR01494">
    <property type="entry name" value="ATPase_P-type"/>
    <property type="match status" value="1"/>
</dbReference>
<dbReference type="PROSITE" id="PS50846">
    <property type="entry name" value="HMA_2"/>
    <property type="match status" value="1"/>
</dbReference>
<dbReference type="EMBL" id="MLJW01000307">
    <property type="protein sequence ID" value="OIQ90024.1"/>
    <property type="molecule type" value="Genomic_DNA"/>
</dbReference>
<dbReference type="CDD" id="cd02094">
    <property type="entry name" value="P-type_ATPase_Cu-like"/>
    <property type="match status" value="1"/>
</dbReference>
<feature type="domain" description="HMA" evidence="13">
    <location>
        <begin position="2"/>
        <end position="68"/>
    </location>
</feature>
<evidence type="ECO:0000256" key="2">
    <source>
        <dbReference type="ARBA" id="ARBA00006024"/>
    </source>
</evidence>
<evidence type="ECO:0000256" key="8">
    <source>
        <dbReference type="ARBA" id="ARBA00022967"/>
    </source>
</evidence>
<dbReference type="Gene3D" id="3.40.1110.10">
    <property type="entry name" value="Calcium-transporting ATPase, cytoplasmic domain N"/>
    <property type="match status" value="1"/>
</dbReference>
<dbReference type="InterPro" id="IPR036412">
    <property type="entry name" value="HAD-like_sf"/>
</dbReference>
<dbReference type="InterPro" id="IPR036163">
    <property type="entry name" value="HMA_dom_sf"/>
</dbReference>
<dbReference type="InterPro" id="IPR044492">
    <property type="entry name" value="P_typ_ATPase_HD_dom"/>
</dbReference>
<feature type="transmembrane region" description="Helical" evidence="12">
    <location>
        <begin position="245"/>
        <end position="262"/>
    </location>
</feature>
<keyword evidence="10 12" id="KW-0472">Membrane</keyword>
<dbReference type="GO" id="GO:0016887">
    <property type="term" value="F:ATP hydrolysis activity"/>
    <property type="evidence" value="ECO:0007669"/>
    <property type="project" value="InterPro"/>
</dbReference>
<dbReference type="SUPFAM" id="SSF81653">
    <property type="entry name" value="Calcium ATPase, transduction domain A"/>
    <property type="match status" value="1"/>
</dbReference>
<keyword evidence="4 12" id="KW-0812">Transmembrane</keyword>
<dbReference type="GO" id="GO:0005524">
    <property type="term" value="F:ATP binding"/>
    <property type="evidence" value="ECO:0007669"/>
    <property type="project" value="UniProtKB-KW"/>
</dbReference>
<dbReference type="InterPro" id="IPR059000">
    <property type="entry name" value="ATPase_P-type_domA"/>
</dbReference>
<evidence type="ECO:0000256" key="4">
    <source>
        <dbReference type="ARBA" id="ARBA00022692"/>
    </source>
</evidence>
<dbReference type="InterPro" id="IPR018303">
    <property type="entry name" value="ATPase_P-typ_P_site"/>
</dbReference>
<dbReference type="InterPro" id="IPR023299">
    <property type="entry name" value="ATPase_P-typ_cyto_dom_N"/>
</dbReference>
<feature type="compositionally biased region" description="Low complexity" evidence="11">
    <location>
        <begin position="113"/>
        <end position="122"/>
    </location>
</feature>
<feature type="transmembrane region" description="Helical" evidence="12">
    <location>
        <begin position="219"/>
        <end position="239"/>
    </location>
</feature>
<keyword evidence="14" id="KW-0378">Hydrolase</keyword>
<dbReference type="CDD" id="cd00371">
    <property type="entry name" value="HMA"/>
    <property type="match status" value="1"/>
</dbReference>
<dbReference type="GO" id="GO:0005507">
    <property type="term" value="F:copper ion binding"/>
    <property type="evidence" value="ECO:0007669"/>
    <property type="project" value="TreeGrafter"/>
</dbReference>
<dbReference type="Gene3D" id="3.40.50.1000">
    <property type="entry name" value="HAD superfamily/HAD-like"/>
    <property type="match status" value="1"/>
</dbReference>
<dbReference type="SUPFAM" id="SSF56784">
    <property type="entry name" value="HAD-like"/>
    <property type="match status" value="1"/>
</dbReference>
<feature type="region of interest" description="Disordered" evidence="11">
    <location>
        <begin position="81"/>
        <end position="124"/>
    </location>
</feature>